<dbReference type="RefSeq" id="WP_130966322.1">
    <property type="nucleotide sequence ID" value="NZ_SIXI01000001.1"/>
</dbReference>
<dbReference type="GO" id="GO:0016740">
    <property type="term" value="F:transferase activity"/>
    <property type="evidence" value="ECO:0007669"/>
    <property type="project" value="UniProtKB-KW"/>
</dbReference>
<dbReference type="SUPFAM" id="SSF53448">
    <property type="entry name" value="Nucleotide-diphospho-sugar transferases"/>
    <property type="match status" value="1"/>
</dbReference>
<dbReference type="Gene3D" id="1.25.40.10">
    <property type="entry name" value="Tetratricopeptide repeat domain"/>
    <property type="match status" value="1"/>
</dbReference>
<dbReference type="PANTHER" id="PTHR43630">
    <property type="entry name" value="POLY-BETA-1,6-N-ACETYL-D-GLUCOSAMINE SYNTHASE"/>
    <property type="match status" value="1"/>
</dbReference>
<dbReference type="Proteomes" id="UP000292120">
    <property type="component" value="Unassembled WGS sequence"/>
</dbReference>
<sequence>MSTPQTVAPSYRLALVMIVKNEARGLARCLQSVQGVVDECIVLDTGSTDDTMAIAQAHGARVAHFGWVDDFSAARNAALALSTADWHLVLDGDEWLPSAEESPAGRQAIESLRQLKEQAPTFLGLLEVHSAFDAQGQSASSWLPRVLPGPVRYSGRVHEQPEWQGARQRLPVRVHHDGYLPAQRVSKGTRNQQLLERALQEQPTDAYLHYQLGKDLEVRDQFEPALQAYRQALQLLGPKAGRSPAWRHDLLLRTLFVLQACGHTDEAIALAEPEMAHWTDSPDFYFVLGDVLLTRALAHPETANDLLPMIESCWQQCLALGDGSSLEGHVHGRGSHLAAHNLVVFYESLGMQQQADTYRARAKAP</sequence>
<evidence type="ECO:0000313" key="4">
    <source>
        <dbReference type="Proteomes" id="UP000292120"/>
    </source>
</evidence>
<proteinExistence type="inferred from homology"/>
<feature type="domain" description="Glycosyltransferase 2-like" evidence="2">
    <location>
        <begin position="15"/>
        <end position="97"/>
    </location>
</feature>
<dbReference type="OrthoDB" id="9815923at2"/>
<keyword evidence="3" id="KW-0808">Transferase</keyword>
<organism evidence="3 4">
    <name type="scientific">Aquabacterium lacunae</name>
    <dbReference type="NCBI Taxonomy" id="2528630"/>
    <lineage>
        <taxon>Bacteria</taxon>
        <taxon>Pseudomonadati</taxon>
        <taxon>Pseudomonadota</taxon>
        <taxon>Betaproteobacteria</taxon>
        <taxon>Burkholderiales</taxon>
        <taxon>Aquabacterium</taxon>
    </lineage>
</organism>
<dbReference type="Gene3D" id="3.90.550.10">
    <property type="entry name" value="Spore Coat Polysaccharide Biosynthesis Protein SpsA, Chain A"/>
    <property type="match status" value="1"/>
</dbReference>
<gene>
    <name evidence="3" type="ORF">EYS42_02840</name>
</gene>
<evidence type="ECO:0000313" key="3">
    <source>
        <dbReference type="EMBL" id="TBO34373.1"/>
    </source>
</evidence>
<dbReference type="CDD" id="cd02511">
    <property type="entry name" value="Beta4Glucosyltransferase"/>
    <property type="match status" value="1"/>
</dbReference>
<comment type="similarity">
    <text evidence="1">Belongs to the glycosyltransferase 2 family. WaaE/KdtX subfamily.</text>
</comment>
<dbReference type="EMBL" id="SIXI01000001">
    <property type="protein sequence ID" value="TBO34373.1"/>
    <property type="molecule type" value="Genomic_DNA"/>
</dbReference>
<dbReference type="InterPro" id="IPR029044">
    <property type="entry name" value="Nucleotide-diphossugar_trans"/>
</dbReference>
<reference evidence="3 4" key="1">
    <citation type="submission" date="2019-02" db="EMBL/GenBank/DDBJ databases">
        <title>Aquabacterium sp. strain KMB7.</title>
        <authorList>
            <person name="Chen W.-M."/>
        </authorList>
    </citation>
    <scope>NUCLEOTIDE SEQUENCE [LARGE SCALE GENOMIC DNA]</scope>
    <source>
        <strain evidence="3 4">KMB7</strain>
    </source>
</reference>
<dbReference type="PANTHER" id="PTHR43630:SF2">
    <property type="entry name" value="GLYCOSYLTRANSFERASE"/>
    <property type="match status" value="1"/>
</dbReference>
<dbReference type="AlphaFoldDB" id="A0A4Q9H2D5"/>
<dbReference type="Pfam" id="PF00535">
    <property type="entry name" value="Glycos_transf_2"/>
    <property type="match status" value="1"/>
</dbReference>
<dbReference type="InterPro" id="IPR001173">
    <property type="entry name" value="Glyco_trans_2-like"/>
</dbReference>
<dbReference type="InterPro" id="IPR011990">
    <property type="entry name" value="TPR-like_helical_dom_sf"/>
</dbReference>
<keyword evidence="4" id="KW-1185">Reference proteome</keyword>
<accession>A0A4Q9H2D5</accession>
<dbReference type="SUPFAM" id="SSF48452">
    <property type="entry name" value="TPR-like"/>
    <property type="match status" value="1"/>
</dbReference>
<name>A0A4Q9H2D5_9BURK</name>
<evidence type="ECO:0000256" key="1">
    <source>
        <dbReference type="ARBA" id="ARBA00038494"/>
    </source>
</evidence>
<protein>
    <submittedName>
        <fullName evidence="3">Glycosyltransferase</fullName>
    </submittedName>
</protein>
<evidence type="ECO:0000259" key="2">
    <source>
        <dbReference type="Pfam" id="PF00535"/>
    </source>
</evidence>
<comment type="caution">
    <text evidence="3">The sequence shown here is derived from an EMBL/GenBank/DDBJ whole genome shotgun (WGS) entry which is preliminary data.</text>
</comment>